<feature type="region of interest" description="Disordered" evidence="1">
    <location>
        <begin position="127"/>
        <end position="225"/>
    </location>
</feature>
<accession>A0A6G0YCV6</accession>
<feature type="compositionally biased region" description="Basic residues" evidence="1">
    <location>
        <begin position="157"/>
        <end position="170"/>
    </location>
</feature>
<gene>
    <name evidence="3" type="ORF">FWK35_00030027</name>
</gene>
<evidence type="ECO:0000313" key="3">
    <source>
        <dbReference type="EMBL" id="KAF0753348.1"/>
    </source>
</evidence>
<name>A0A6G0YCV6_APHCR</name>
<feature type="compositionally biased region" description="Polar residues" evidence="1">
    <location>
        <begin position="186"/>
        <end position="198"/>
    </location>
</feature>
<feature type="signal peptide" evidence="2">
    <location>
        <begin position="1"/>
        <end position="19"/>
    </location>
</feature>
<feature type="compositionally biased region" description="Polar residues" evidence="1">
    <location>
        <begin position="127"/>
        <end position="150"/>
    </location>
</feature>
<dbReference type="AlphaFoldDB" id="A0A6G0YCV6"/>
<evidence type="ECO:0000256" key="2">
    <source>
        <dbReference type="SAM" id="SignalP"/>
    </source>
</evidence>
<evidence type="ECO:0000256" key="1">
    <source>
        <dbReference type="SAM" id="MobiDB-lite"/>
    </source>
</evidence>
<reference evidence="3 4" key="1">
    <citation type="submission" date="2019-08" db="EMBL/GenBank/DDBJ databases">
        <title>Whole genome of Aphis craccivora.</title>
        <authorList>
            <person name="Voronova N.V."/>
            <person name="Shulinski R.S."/>
            <person name="Bandarenka Y.V."/>
            <person name="Zhorov D.G."/>
            <person name="Warner D."/>
        </authorList>
    </citation>
    <scope>NUCLEOTIDE SEQUENCE [LARGE SCALE GENOMIC DNA]</scope>
    <source>
        <strain evidence="3">180601</strain>
        <tissue evidence="3">Whole Body</tissue>
    </source>
</reference>
<dbReference type="OrthoDB" id="10309757at2759"/>
<keyword evidence="2" id="KW-0732">Signal</keyword>
<comment type="caution">
    <text evidence="3">The sequence shown here is derived from an EMBL/GenBank/DDBJ whole genome shotgun (WGS) entry which is preliminary data.</text>
</comment>
<organism evidence="3 4">
    <name type="scientific">Aphis craccivora</name>
    <name type="common">Cowpea aphid</name>
    <dbReference type="NCBI Taxonomy" id="307492"/>
    <lineage>
        <taxon>Eukaryota</taxon>
        <taxon>Metazoa</taxon>
        <taxon>Ecdysozoa</taxon>
        <taxon>Arthropoda</taxon>
        <taxon>Hexapoda</taxon>
        <taxon>Insecta</taxon>
        <taxon>Pterygota</taxon>
        <taxon>Neoptera</taxon>
        <taxon>Paraneoptera</taxon>
        <taxon>Hemiptera</taxon>
        <taxon>Sternorrhyncha</taxon>
        <taxon>Aphidomorpha</taxon>
        <taxon>Aphidoidea</taxon>
        <taxon>Aphididae</taxon>
        <taxon>Aphidini</taxon>
        <taxon>Aphis</taxon>
        <taxon>Aphis</taxon>
    </lineage>
</organism>
<protein>
    <submittedName>
        <fullName evidence="3">Cell wall protein RBR3-like</fullName>
    </submittedName>
</protein>
<proteinExistence type="predicted"/>
<sequence>MSFCMIFLISLMITSICLGRCGCIPYHYFGNCASGVVNLDICGQSNVNGLKTHKEVSETKSTVMNLPTRGLFYPDDMFFTNWAPRVLTTDCSEKQSSVITPSGSIFKCTSKITKNYEKTKILPTTVSQKNSSLDQKSSLGNKKTTLSLKSSPFDRHKFTRGHRRSTRTRLQKTTVNRQKFSADAVQMSTKVHLQNSSRKLQKSSREKSTTLRKSTRGSKKSSTIHQKVVEKSNVAATTPSYFDYYADDSEDTTIN</sequence>
<keyword evidence="4" id="KW-1185">Reference proteome</keyword>
<evidence type="ECO:0000313" key="4">
    <source>
        <dbReference type="Proteomes" id="UP000478052"/>
    </source>
</evidence>
<dbReference type="Proteomes" id="UP000478052">
    <property type="component" value="Unassembled WGS sequence"/>
</dbReference>
<feature type="chain" id="PRO_5026267807" evidence="2">
    <location>
        <begin position="20"/>
        <end position="255"/>
    </location>
</feature>
<dbReference type="EMBL" id="VUJU01004758">
    <property type="protein sequence ID" value="KAF0753348.1"/>
    <property type="molecule type" value="Genomic_DNA"/>
</dbReference>